<feature type="domain" description="Aminotransferase class V" evidence="1">
    <location>
        <begin position="48"/>
        <end position="406"/>
    </location>
</feature>
<dbReference type="PANTHER" id="PTHR43586:SF15">
    <property type="entry name" value="BLR3095 PROTEIN"/>
    <property type="match status" value="1"/>
</dbReference>
<dbReference type="KEGG" id="kbs:EPA93_35490"/>
<dbReference type="InterPro" id="IPR015421">
    <property type="entry name" value="PyrdxlP-dep_Trfase_major"/>
</dbReference>
<dbReference type="InterPro" id="IPR015424">
    <property type="entry name" value="PyrdxlP-dep_Trfase"/>
</dbReference>
<dbReference type="Pfam" id="PF00266">
    <property type="entry name" value="Aminotran_5"/>
    <property type="match status" value="1"/>
</dbReference>
<dbReference type="AlphaFoldDB" id="A0A4P6K048"/>
<gene>
    <name evidence="2" type="ORF">EPA93_35490</name>
</gene>
<dbReference type="RefSeq" id="WP_129892052.1">
    <property type="nucleotide sequence ID" value="NZ_CP035758.1"/>
</dbReference>
<dbReference type="Gene3D" id="3.90.1150.10">
    <property type="entry name" value="Aspartate Aminotransferase, domain 1"/>
    <property type="match status" value="1"/>
</dbReference>
<dbReference type="Gene3D" id="3.40.640.10">
    <property type="entry name" value="Type I PLP-dependent aspartate aminotransferase-like (Major domain)"/>
    <property type="match status" value="1"/>
</dbReference>
<keyword evidence="2" id="KW-0032">Aminotransferase</keyword>
<evidence type="ECO:0000313" key="2">
    <source>
        <dbReference type="EMBL" id="QBD80990.1"/>
    </source>
</evidence>
<dbReference type="InterPro" id="IPR015422">
    <property type="entry name" value="PyrdxlP-dep_Trfase_small"/>
</dbReference>
<dbReference type="InterPro" id="IPR000192">
    <property type="entry name" value="Aminotrans_V_dom"/>
</dbReference>
<proteinExistence type="predicted"/>
<dbReference type="SUPFAM" id="SSF53383">
    <property type="entry name" value="PLP-dependent transferases"/>
    <property type="match status" value="1"/>
</dbReference>
<dbReference type="EMBL" id="CP035758">
    <property type="protein sequence ID" value="QBD80990.1"/>
    <property type="molecule type" value="Genomic_DNA"/>
</dbReference>
<organism evidence="2 3">
    <name type="scientific">Ktedonosporobacter rubrisoli</name>
    <dbReference type="NCBI Taxonomy" id="2509675"/>
    <lineage>
        <taxon>Bacteria</taxon>
        <taxon>Bacillati</taxon>
        <taxon>Chloroflexota</taxon>
        <taxon>Ktedonobacteria</taxon>
        <taxon>Ktedonobacterales</taxon>
        <taxon>Ktedonosporobacteraceae</taxon>
        <taxon>Ktedonosporobacter</taxon>
    </lineage>
</organism>
<evidence type="ECO:0000259" key="1">
    <source>
        <dbReference type="Pfam" id="PF00266"/>
    </source>
</evidence>
<dbReference type="OrthoDB" id="9804366at2"/>
<keyword evidence="3" id="KW-1185">Reference proteome</keyword>
<protein>
    <submittedName>
        <fullName evidence="2">Aminotransferase class V-fold PLP-dependent enzyme</fullName>
    </submittedName>
</protein>
<reference evidence="2 3" key="1">
    <citation type="submission" date="2019-01" db="EMBL/GenBank/DDBJ databases">
        <title>Ktedonosporobacter rubrisoli SCAWS-G2.</title>
        <authorList>
            <person name="Huang Y."/>
            <person name="Yan B."/>
        </authorList>
    </citation>
    <scope>NUCLEOTIDE SEQUENCE [LARGE SCALE GENOMIC DNA]</scope>
    <source>
        <strain evidence="2 3">SCAWS-G2</strain>
    </source>
</reference>
<dbReference type="GO" id="GO:0008483">
    <property type="term" value="F:transaminase activity"/>
    <property type="evidence" value="ECO:0007669"/>
    <property type="project" value="UniProtKB-KW"/>
</dbReference>
<keyword evidence="2" id="KW-0808">Transferase</keyword>
<dbReference type="PANTHER" id="PTHR43586">
    <property type="entry name" value="CYSTEINE DESULFURASE"/>
    <property type="match status" value="1"/>
</dbReference>
<sequence>MPVSPLPVLDDMLQSLLLAEEGEHEFHEEGEEVQELRQLFFPVTRECIYLNHASNGPLPRPVVHTLQEYLADCSAFGGVHKERWDAYRHGAYRRLASLMHARPEQIALLASTGDALMTLADSFDWQKGDVVVSAEGEFPSNVYPWLNLAEAGVQVRTVPAREHRILAEDVIASIDERTRLVSLSLVEFSTGYRNDIAQIVAYCHQHGVLCGIDAFQALGALEVNVQELAVDFLAAAAHKWLLAPQATGILYVSDELAARLHMRRKSWLSMQEPFDFFAYEQPLKSSLARFEHSANKLPNIGLDAALGVFECLDGGMQAVEARILGLTAQVIEGLQRLEYPLITPVGEGERSGIVCFLPHPAHAEQSVQQIGHELAVHNIYVSARPHDRSVRIAPHFYNTPEEIDALLNVLEELKRPRPAESKG</sequence>
<name>A0A4P6K048_KTERU</name>
<evidence type="ECO:0000313" key="3">
    <source>
        <dbReference type="Proteomes" id="UP000290365"/>
    </source>
</evidence>
<dbReference type="Proteomes" id="UP000290365">
    <property type="component" value="Chromosome"/>
</dbReference>
<accession>A0A4P6K048</accession>